<evidence type="ECO:0000313" key="3">
    <source>
        <dbReference type="EMBL" id="MDQ0114892.1"/>
    </source>
</evidence>
<gene>
    <name evidence="3" type="ORF">J2T15_004349</name>
</gene>
<feature type="transmembrane region" description="Helical" evidence="2">
    <location>
        <begin position="12"/>
        <end position="33"/>
    </location>
</feature>
<feature type="region of interest" description="Disordered" evidence="1">
    <location>
        <begin position="142"/>
        <end position="203"/>
    </location>
</feature>
<organism evidence="3 4">
    <name type="scientific">Paenibacillus harenae</name>
    <dbReference type="NCBI Taxonomy" id="306543"/>
    <lineage>
        <taxon>Bacteria</taxon>
        <taxon>Bacillati</taxon>
        <taxon>Bacillota</taxon>
        <taxon>Bacilli</taxon>
        <taxon>Bacillales</taxon>
        <taxon>Paenibacillaceae</taxon>
        <taxon>Paenibacillus</taxon>
    </lineage>
</organism>
<name>A0ABT9U5H3_PAEHA</name>
<accession>A0ABT9U5H3</accession>
<dbReference type="Proteomes" id="UP001229346">
    <property type="component" value="Unassembled WGS sequence"/>
</dbReference>
<comment type="caution">
    <text evidence="3">The sequence shown here is derived from an EMBL/GenBank/DDBJ whole genome shotgun (WGS) entry which is preliminary data.</text>
</comment>
<feature type="compositionally biased region" description="Basic and acidic residues" evidence="1">
    <location>
        <begin position="186"/>
        <end position="197"/>
    </location>
</feature>
<keyword evidence="4" id="KW-1185">Reference proteome</keyword>
<sequence>MFTVLRFIKNLVLFVLTLLIGFFLMVKLAGYVVEPLYSKYKMIPVAEQIAYKLQAEMPIPPTHEYLKQFTENLVKAGVVSDSSDVALDYLQLAGSSNYTVYVDYYKLLPLSYHVRGKVQYDGEAKYHDVDVYVHSSDYVDSSELPASKSQQQELQEEQGLAADTDSTDIREDASPDDPNATNGIPVKEKYTEGHTEASTDFEEDGDDDFRIISVYAGDKRIADFNNLDEAQEYAENQGFIDFKIVDLTEDWRKSVGFELPEFSVIVRDKYQASFFTQEEAVDYAKQFDHAEVFVPNTFLWSNIAVYLFVDDTFVRSYDSKAEGIKDASTMVKAKLIDQETGKVVWDNYPRECRTCESAISDQYE</sequence>
<evidence type="ECO:0008006" key="5">
    <source>
        <dbReference type="Google" id="ProtNLM"/>
    </source>
</evidence>
<keyword evidence="2" id="KW-0812">Transmembrane</keyword>
<dbReference type="RefSeq" id="WP_307206282.1">
    <property type="nucleotide sequence ID" value="NZ_JAUSSU010000009.1"/>
</dbReference>
<evidence type="ECO:0000313" key="4">
    <source>
        <dbReference type="Proteomes" id="UP001229346"/>
    </source>
</evidence>
<evidence type="ECO:0000256" key="1">
    <source>
        <dbReference type="SAM" id="MobiDB-lite"/>
    </source>
</evidence>
<keyword evidence="2" id="KW-0472">Membrane</keyword>
<reference evidence="3 4" key="1">
    <citation type="submission" date="2023-07" db="EMBL/GenBank/DDBJ databases">
        <title>Sorghum-associated microbial communities from plants grown in Nebraska, USA.</title>
        <authorList>
            <person name="Schachtman D."/>
        </authorList>
    </citation>
    <scope>NUCLEOTIDE SEQUENCE [LARGE SCALE GENOMIC DNA]</scope>
    <source>
        <strain evidence="3 4">CC482</strain>
    </source>
</reference>
<dbReference type="EMBL" id="JAUSSU010000009">
    <property type="protein sequence ID" value="MDQ0114892.1"/>
    <property type="molecule type" value="Genomic_DNA"/>
</dbReference>
<proteinExistence type="predicted"/>
<keyword evidence="2" id="KW-1133">Transmembrane helix</keyword>
<evidence type="ECO:0000256" key="2">
    <source>
        <dbReference type="SAM" id="Phobius"/>
    </source>
</evidence>
<protein>
    <recommendedName>
        <fullName evidence="5">DUF4825 domain-containing protein</fullName>
    </recommendedName>
</protein>